<dbReference type="AlphaFoldDB" id="A0A6N8L1B7"/>
<dbReference type="InterPro" id="IPR025833">
    <property type="entry name" value="GDYXXLXY"/>
</dbReference>
<reference evidence="1 2" key="1">
    <citation type="submission" date="2019-12" db="EMBL/GenBank/DDBJ databases">
        <authorList>
            <person name="Dong K."/>
        </authorList>
    </citation>
    <scope>NUCLEOTIDE SEQUENCE [LARGE SCALE GENOMIC DNA]</scope>
    <source>
        <strain evidence="1 2">JCM 31225</strain>
    </source>
</reference>
<dbReference type="Proteomes" id="UP000435036">
    <property type="component" value="Unassembled WGS sequence"/>
</dbReference>
<organism evidence="1 2">
    <name type="scientific">Sphingobacterium humi</name>
    <dbReference type="NCBI Taxonomy" id="1796905"/>
    <lineage>
        <taxon>Bacteria</taxon>
        <taxon>Pseudomonadati</taxon>
        <taxon>Bacteroidota</taxon>
        <taxon>Sphingobacteriia</taxon>
        <taxon>Sphingobacteriales</taxon>
        <taxon>Sphingobacteriaceae</taxon>
        <taxon>Sphingobacterium</taxon>
    </lineage>
</organism>
<proteinExistence type="predicted"/>
<sequence>MKKISLILLNLFALLIYFNYSVAQKESILKDGKLVLLALAPVDPRSLMQGDYMTLNYELSTDIINQQLPKRGYAVLRVDDQQVGHLVRFQAEREPLQQGEQLIAYSNPNDWQLHIGAESFFFQEGHADRYSEAKYGGLRIDDKGNSLLIGLFDEHKKQIN</sequence>
<dbReference type="EMBL" id="WSQA01000010">
    <property type="protein sequence ID" value="MVZ63097.1"/>
    <property type="molecule type" value="Genomic_DNA"/>
</dbReference>
<name>A0A6N8L1B7_9SPHI</name>
<dbReference type="OrthoDB" id="4868247at2"/>
<comment type="caution">
    <text evidence="1">The sequence shown here is derived from an EMBL/GenBank/DDBJ whole genome shotgun (WGS) entry which is preliminary data.</text>
</comment>
<protein>
    <recommendedName>
        <fullName evidence="3">GDYXXLXY domain-containing protein</fullName>
    </recommendedName>
</protein>
<accession>A0A6N8L1B7</accession>
<evidence type="ECO:0008006" key="3">
    <source>
        <dbReference type="Google" id="ProtNLM"/>
    </source>
</evidence>
<keyword evidence="2" id="KW-1185">Reference proteome</keyword>
<gene>
    <name evidence="1" type="ORF">GQF63_13760</name>
</gene>
<dbReference type="Pfam" id="PF14345">
    <property type="entry name" value="GDYXXLXY"/>
    <property type="match status" value="1"/>
</dbReference>
<dbReference type="RefSeq" id="WP_160369817.1">
    <property type="nucleotide sequence ID" value="NZ_WSQA01000010.1"/>
</dbReference>
<evidence type="ECO:0000313" key="2">
    <source>
        <dbReference type="Proteomes" id="UP000435036"/>
    </source>
</evidence>
<evidence type="ECO:0000313" key="1">
    <source>
        <dbReference type="EMBL" id="MVZ63097.1"/>
    </source>
</evidence>